<evidence type="ECO:0000313" key="3">
    <source>
        <dbReference type="Proteomes" id="UP001341840"/>
    </source>
</evidence>
<dbReference type="PANTHER" id="PTHR46033:SF8">
    <property type="entry name" value="PROTEIN MAINTENANCE OF MERISTEMS-LIKE"/>
    <property type="match status" value="1"/>
</dbReference>
<keyword evidence="3" id="KW-1185">Reference proteome</keyword>
<evidence type="ECO:0000259" key="1">
    <source>
        <dbReference type="Pfam" id="PF10536"/>
    </source>
</evidence>
<name>A0ABU6VIU5_9FABA</name>
<accession>A0ABU6VIU5</accession>
<dbReference type="PANTHER" id="PTHR46033">
    <property type="entry name" value="PROTEIN MAIN-LIKE 2"/>
    <property type="match status" value="1"/>
</dbReference>
<dbReference type="InterPro" id="IPR044824">
    <property type="entry name" value="MAIN-like"/>
</dbReference>
<gene>
    <name evidence="2" type="ORF">PIB30_056874</name>
</gene>
<evidence type="ECO:0000313" key="2">
    <source>
        <dbReference type="EMBL" id="MED6173181.1"/>
    </source>
</evidence>
<dbReference type="EMBL" id="JASCZI010151494">
    <property type="protein sequence ID" value="MED6173181.1"/>
    <property type="molecule type" value="Genomic_DNA"/>
</dbReference>
<dbReference type="Pfam" id="PF10536">
    <property type="entry name" value="PMD"/>
    <property type="match status" value="1"/>
</dbReference>
<proteinExistence type="predicted"/>
<protein>
    <recommendedName>
        <fullName evidence="1">Aminotransferase-like plant mobile domain-containing protein</fullName>
    </recommendedName>
</protein>
<feature type="domain" description="Aminotransferase-like plant mobile" evidence="1">
    <location>
        <begin position="4"/>
        <end position="119"/>
    </location>
</feature>
<organism evidence="2 3">
    <name type="scientific">Stylosanthes scabra</name>
    <dbReference type="NCBI Taxonomy" id="79078"/>
    <lineage>
        <taxon>Eukaryota</taxon>
        <taxon>Viridiplantae</taxon>
        <taxon>Streptophyta</taxon>
        <taxon>Embryophyta</taxon>
        <taxon>Tracheophyta</taxon>
        <taxon>Spermatophyta</taxon>
        <taxon>Magnoliopsida</taxon>
        <taxon>eudicotyledons</taxon>
        <taxon>Gunneridae</taxon>
        <taxon>Pentapetalae</taxon>
        <taxon>rosids</taxon>
        <taxon>fabids</taxon>
        <taxon>Fabales</taxon>
        <taxon>Fabaceae</taxon>
        <taxon>Papilionoideae</taxon>
        <taxon>50 kb inversion clade</taxon>
        <taxon>dalbergioids sensu lato</taxon>
        <taxon>Dalbergieae</taxon>
        <taxon>Pterocarpus clade</taxon>
        <taxon>Stylosanthes</taxon>
    </lineage>
</organism>
<dbReference type="Proteomes" id="UP001341840">
    <property type="component" value="Unassembled WGS sequence"/>
</dbReference>
<reference evidence="2 3" key="1">
    <citation type="journal article" date="2023" name="Plants (Basel)">
        <title>Bridging the Gap: Combining Genomics and Transcriptomics Approaches to Understand Stylosanthes scabra, an Orphan Legume from the Brazilian Caatinga.</title>
        <authorList>
            <person name="Ferreira-Neto J.R.C."/>
            <person name="da Silva M.D."/>
            <person name="Binneck E."/>
            <person name="de Melo N.F."/>
            <person name="da Silva R.H."/>
            <person name="de Melo A.L.T.M."/>
            <person name="Pandolfi V."/>
            <person name="Bustamante F.O."/>
            <person name="Brasileiro-Vidal A.C."/>
            <person name="Benko-Iseppon A.M."/>
        </authorList>
    </citation>
    <scope>NUCLEOTIDE SEQUENCE [LARGE SCALE GENOMIC DNA]</scope>
    <source>
        <tissue evidence="2">Leaves</tissue>
    </source>
</reference>
<comment type="caution">
    <text evidence="2">The sequence shown here is derived from an EMBL/GenBank/DDBJ whole genome shotgun (WGS) entry which is preliminary data.</text>
</comment>
<sequence>MTSPYGFLWRPYRGMVFLDGLREDLPVSKYYDPLLSFECVEWYSANQVMRQFGYNQTRPADPEDLGEDHCLVLCETQHHDLSDLLSKWVDKWQDCEHTCLRGQPVNSFANHDRYMKWYRKRSCQ</sequence>
<dbReference type="InterPro" id="IPR019557">
    <property type="entry name" value="AminoTfrase-like_pln_mobile"/>
</dbReference>